<protein>
    <submittedName>
        <fullName evidence="2">DgyrCDS598</fullName>
    </submittedName>
</protein>
<dbReference type="SMART" id="SM00875">
    <property type="entry name" value="BACK"/>
    <property type="match status" value="1"/>
</dbReference>
<dbReference type="PROSITE" id="PS50097">
    <property type="entry name" value="BTB"/>
    <property type="match status" value="2"/>
</dbReference>
<comment type="caution">
    <text evidence="2">The sequence shown here is derived from an EMBL/GenBank/DDBJ whole genome shotgun (WGS) entry which is preliminary data.</text>
</comment>
<dbReference type="Pfam" id="PF00651">
    <property type="entry name" value="BTB"/>
    <property type="match status" value="2"/>
</dbReference>
<proteinExistence type="predicted"/>
<dbReference type="Gene3D" id="3.30.710.10">
    <property type="entry name" value="Potassium Channel Kv1.1, Chain A"/>
    <property type="match status" value="2"/>
</dbReference>
<organism evidence="2 3">
    <name type="scientific">Dimorphilus gyrociliatus</name>
    <dbReference type="NCBI Taxonomy" id="2664684"/>
    <lineage>
        <taxon>Eukaryota</taxon>
        <taxon>Metazoa</taxon>
        <taxon>Spiralia</taxon>
        <taxon>Lophotrochozoa</taxon>
        <taxon>Annelida</taxon>
        <taxon>Polychaeta</taxon>
        <taxon>Polychaeta incertae sedis</taxon>
        <taxon>Dinophilidae</taxon>
        <taxon>Dimorphilus</taxon>
    </lineage>
</organism>
<dbReference type="InterPro" id="IPR042345">
    <property type="entry name" value="Btbd7"/>
</dbReference>
<dbReference type="PANTHER" id="PTHR16064">
    <property type="entry name" value="BTB POZ DOMAIN CONTAINING 7"/>
    <property type="match status" value="1"/>
</dbReference>
<dbReference type="PANTHER" id="PTHR16064:SF3">
    <property type="entry name" value="BTB_POZ DOMAIN-CONTAINING PROTEIN 7"/>
    <property type="match status" value="1"/>
</dbReference>
<dbReference type="InterPro" id="IPR000210">
    <property type="entry name" value="BTB/POZ_dom"/>
</dbReference>
<feature type="domain" description="BTB" evidence="1">
    <location>
        <begin position="219"/>
        <end position="301"/>
    </location>
</feature>
<accession>A0A7I8V567</accession>
<evidence type="ECO:0000313" key="2">
    <source>
        <dbReference type="EMBL" id="CAD5111278.1"/>
    </source>
</evidence>
<dbReference type="Proteomes" id="UP000549394">
    <property type="component" value="Unassembled WGS sequence"/>
</dbReference>
<gene>
    <name evidence="2" type="ORF">DGYR_LOCUS598</name>
</gene>
<evidence type="ECO:0000259" key="1">
    <source>
        <dbReference type="PROSITE" id="PS50097"/>
    </source>
</evidence>
<reference evidence="2 3" key="1">
    <citation type="submission" date="2020-08" db="EMBL/GenBank/DDBJ databases">
        <authorList>
            <person name="Hejnol A."/>
        </authorList>
    </citation>
    <scope>NUCLEOTIDE SEQUENCE [LARGE SCALE GENOMIC DNA]</scope>
</reference>
<dbReference type="Gene3D" id="1.25.40.420">
    <property type="match status" value="1"/>
</dbReference>
<evidence type="ECO:0000313" key="3">
    <source>
        <dbReference type="Proteomes" id="UP000549394"/>
    </source>
</evidence>
<dbReference type="InterPro" id="IPR011333">
    <property type="entry name" value="SKP1/BTB/POZ_sf"/>
</dbReference>
<dbReference type="Pfam" id="PF07707">
    <property type="entry name" value="BACK"/>
    <property type="match status" value="1"/>
</dbReference>
<feature type="domain" description="BTB" evidence="1">
    <location>
        <begin position="115"/>
        <end position="184"/>
    </location>
</feature>
<dbReference type="SUPFAM" id="SSF54695">
    <property type="entry name" value="POZ domain"/>
    <property type="match status" value="2"/>
</dbReference>
<dbReference type="EMBL" id="CAJFCJ010000001">
    <property type="protein sequence ID" value="CAD5111278.1"/>
    <property type="molecule type" value="Genomic_DNA"/>
</dbReference>
<keyword evidence="3" id="KW-1185">Reference proteome</keyword>
<dbReference type="GO" id="GO:0061138">
    <property type="term" value="P:morphogenesis of a branching epithelium"/>
    <property type="evidence" value="ECO:0007669"/>
    <property type="project" value="InterPro"/>
</dbReference>
<sequence>MGVSQSSVSGRVQNFFIGTELDNRRHPHYTKKAGKLQTLRKKVLRVKRSSRSFDYGKAVKELTNGWCTKNIQELLNVFNSLKELKEVTLLAQSARPLSSSLRDNLENLYNRKYCADVQLMYDGEIFSAHRSILSSRCQYFRNLFSKYKRFDRPIPIDIRTLGVDAALFGDLLRFLYTQYLDIGNDSSRPVIEKLKHEFGMPNRLEDDLRALLTRDIRDYDCVLVFSTSNYLNSLGDARSDIEEYRCHKALLASRSPFFRNVLEKRRRNYPEIIQLDEAVIPRIYARTILHAIYTDILDTTLIPNIPQSSLADANALANSERSNLPTHVRHTIDLYQIARFIEFGKMAENCENLIWQAVNVETCCEIINWARMKHGSKWVLRQCEVFVQEEFSQLVQSGVWLDLDEETVKSVLTSDFLQASEGEILSAVIKWGEQQLIKRIEEREPNLLNHTTHSVSKKGVKRRDLDDTELKSIISELLSLVRYNFITSSDMETLLAADKRGLVMPSSCRGVDLLNYSTGKGWIDLIQHPEYRRYPRCFQPYIDELQAVLEEKMTEDDWSVSSISVTSNSTFSKPDIVSDTMPLPGESTLNRMEKRLKQIEANHRLYYAHSNFINAECLRQFELRVVREFGLPDSSVDLLKSRNVSTPPLAQGKFVVARSNPIQATKTPEAPCNSEELPDVARLNVNRTNELDFVGTPSYYF</sequence>
<dbReference type="SMART" id="SM00225">
    <property type="entry name" value="BTB"/>
    <property type="match status" value="2"/>
</dbReference>
<dbReference type="InterPro" id="IPR011705">
    <property type="entry name" value="BACK"/>
</dbReference>
<dbReference type="AlphaFoldDB" id="A0A7I8V567"/>
<name>A0A7I8V567_9ANNE</name>
<dbReference type="OrthoDB" id="2347980at2759"/>